<keyword evidence="4" id="KW-0560">Oxidoreductase</keyword>
<dbReference type="SUPFAM" id="SSF54373">
    <property type="entry name" value="FAD-linked reductases, C-terminal domain"/>
    <property type="match status" value="1"/>
</dbReference>
<name>A0A2U1ZXB5_9MICO</name>
<dbReference type="EMBL" id="PYHR01000002">
    <property type="protein sequence ID" value="PWD51604.1"/>
    <property type="molecule type" value="Genomic_DNA"/>
</dbReference>
<accession>A0A2U1ZXB5</accession>
<dbReference type="PANTHER" id="PTHR10961:SF46">
    <property type="entry name" value="PEROXISOMAL SARCOSINE OXIDASE"/>
    <property type="match status" value="1"/>
</dbReference>
<feature type="domain" description="FAD dependent oxidoreductase" evidence="6">
    <location>
        <begin position="70"/>
        <end position="427"/>
    </location>
</feature>
<evidence type="ECO:0000313" key="8">
    <source>
        <dbReference type="Proteomes" id="UP000245166"/>
    </source>
</evidence>
<reference evidence="7 8" key="1">
    <citation type="submission" date="2018-03" db="EMBL/GenBank/DDBJ databases">
        <title>Genome assembly of novel Miniimonas species PCH200.</title>
        <authorList>
            <person name="Thakur V."/>
            <person name="Kumar V."/>
            <person name="Singh D."/>
        </authorList>
    </citation>
    <scope>NUCLEOTIDE SEQUENCE [LARGE SCALE GENOMIC DNA]</scope>
    <source>
        <strain evidence="7 8">PCH200</strain>
    </source>
</reference>
<dbReference type="PANTHER" id="PTHR10961">
    <property type="entry name" value="PEROXISOMAL SARCOSINE OXIDASE"/>
    <property type="match status" value="1"/>
</dbReference>
<feature type="region of interest" description="Disordered" evidence="5">
    <location>
        <begin position="1"/>
        <end position="34"/>
    </location>
</feature>
<evidence type="ECO:0000256" key="5">
    <source>
        <dbReference type="SAM" id="MobiDB-lite"/>
    </source>
</evidence>
<protein>
    <submittedName>
        <fullName evidence="7">FAD-dependent oxidoreductase</fullName>
    </submittedName>
</protein>
<dbReference type="OrthoDB" id="9806257at2"/>
<dbReference type="GO" id="GO:0050660">
    <property type="term" value="F:flavin adenine dinucleotide binding"/>
    <property type="evidence" value="ECO:0007669"/>
    <property type="project" value="InterPro"/>
</dbReference>
<dbReference type="Pfam" id="PF01266">
    <property type="entry name" value="DAO"/>
    <property type="match status" value="1"/>
</dbReference>
<dbReference type="SUPFAM" id="SSF51905">
    <property type="entry name" value="FAD/NAD(P)-binding domain"/>
    <property type="match status" value="1"/>
</dbReference>
<dbReference type="InterPro" id="IPR036188">
    <property type="entry name" value="FAD/NAD-bd_sf"/>
</dbReference>
<organism evidence="7 8">
    <name type="scientific">Serinibacter arcticus</name>
    <dbReference type="NCBI Taxonomy" id="1655435"/>
    <lineage>
        <taxon>Bacteria</taxon>
        <taxon>Bacillati</taxon>
        <taxon>Actinomycetota</taxon>
        <taxon>Actinomycetes</taxon>
        <taxon>Micrococcales</taxon>
        <taxon>Beutenbergiaceae</taxon>
        <taxon>Serinibacter</taxon>
    </lineage>
</organism>
<sequence length="460" mass="47890">MAVSLRTRPAQGEAAAPAPAAGTGSRDRRGRRACTAPVGAVRSGVGWSGCAPIAPGPPRLRWVVVERVEIAVVGGGVMGAATAWQLARRGADVLLLERFEPGHHEGASHGATRNYNTAYSSEHYLDLVLRARTLWDELASEAGTRVLDDVGLLNHGGGEARWGGVRTALHARGLAADWLSAPEAQERWPALRFRPCGTAGRDVLLVPSGARVRAAVAWRALHDGVARHGGRVRTGARAVALVPQRRGGVRIELQGGDDVVAGTVVVTVGAWTAGLVGELVPLPDLVVTQEQPAHFAPVLAAAEGIPGFNHAADPDRPEDAFFRSDFYGMATPGEGVKAGWHGTGAVVDPDARTYAAEPVQLADLRRYAELWLPGVDPEAATPISCTYTSTATTDFVLDRHGDLVVGAGFSGHGYKFAPAIGEVLARLALGGGAPEARAAAPFRIGDGRRAGAGRAGGFGT</sequence>
<dbReference type="InterPro" id="IPR045170">
    <property type="entry name" value="MTOX"/>
</dbReference>
<keyword evidence="2" id="KW-0285">Flavoprotein</keyword>
<dbReference type="Gene3D" id="3.50.50.60">
    <property type="entry name" value="FAD/NAD(P)-binding domain"/>
    <property type="match status" value="1"/>
</dbReference>
<feature type="compositionally biased region" description="Low complexity" evidence="5">
    <location>
        <begin position="9"/>
        <end position="24"/>
    </location>
</feature>
<dbReference type="Proteomes" id="UP000245166">
    <property type="component" value="Unassembled WGS sequence"/>
</dbReference>
<evidence type="ECO:0000259" key="6">
    <source>
        <dbReference type="Pfam" id="PF01266"/>
    </source>
</evidence>
<evidence type="ECO:0000256" key="1">
    <source>
        <dbReference type="ARBA" id="ARBA00001974"/>
    </source>
</evidence>
<gene>
    <name evidence="7" type="ORF">C8046_14080</name>
</gene>
<evidence type="ECO:0000256" key="3">
    <source>
        <dbReference type="ARBA" id="ARBA00022827"/>
    </source>
</evidence>
<keyword evidence="3" id="KW-0274">FAD</keyword>
<proteinExistence type="predicted"/>
<dbReference type="GO" id="GO:0008115">
    <property type="term" value="F:sarcosine oxidase activity"/>
    <property type="evidence" value="ECO:0007669"/>
    <property type="project" value="TreeGrafter"/>
</dbReference>
<comment type="caution">
    <text evidence="7">The sequence shown here is derived from an EMBL/GenBank/DDBJ whole genome shotgun (WGS) entry which is preliminary data.</text>
</comment>
<evidence type="ECO:0000256" key="2">
    <source>
        <dbReference type="ARBA" id="ARBA00022630"/>
    </source>
</evidence>
<evidence type="ECO:0000256" key="4">
    <source>
        <dbReference type="ARBA" id="ARBA00023002"/>
    </source>
</evidence>
<dbReference type="Gene3D" id="3.30.9.10">
    <property type="entry name" value="D-Amino Acid Oxidase, subunit A, domain 2"/>
    <property type="match status" value="1"/>
</dbReference>
<comment type="cofactor">
    <cofactor evidence="1">
        <name>FAD</name>
        <dbReference type="ChEBI" id="CHEBI:57692"/>
    </cofactor>
</comment>
<evidence type="ECO:0000313" key="7">
    <source>
        <dbReference type="EMBL" id="PWD51604.1"/>
    </source>
</evidence>
<keyword evidence="8" id="KW-1185">Reference proteome</keyword>
<dbReference type="InterPro" id="IPR006076">
    <property type="entry name" value="FAD-dep_OxRdtase"/>
</dbReference>
<dbReference type="AlphaFoldDB" id="A0A2U1ZXB5"/>